<dbReference type="GO" id="GO:0008235">
    <property type="term" value="F:metalloexopeptidase activity"/>
    <property type="evidence" value="ECO:0007669"/>
    <property type="project" value="InterPro"/>
</dbReference>
<comment type="similarity">
    <text evidence="3">Belongs to the peptidase M49 family.</text>
</comment>
<organism evidence="18 19">
    <name type="scientific">Hypsibius exemplaris</name>
    <name type="common">Freshwater tardigrade</name>
    <dbReference type="NCBI Taxonomy" id="2072580"/>
    <lineage>
        <taxon>Eukaryota</taxon>
        <taxon>Metazoa</taxon>
        <taxon>Ecdysozoa</taxon>
        <taxon>Tardigrada</taxon>
        <taxon>Eutardigrada</taxon>
        <taxon>Parachela</taxon>
        <taxon>Hypsibioidea</taxon>
        <taxon>Hypsibiidae</taxon>
        <taxon>Hypsibius</taxon>
    </lineage>
</organism>
<evidence type="ECO:0000256" key="4">
    <source>
        <dbReference type="ARBA" id="ARBA00012063"/>
    </source>
</evidence>
<dbReference type="Pfam" id="PF03571">
    <property type="entry name" value="Peptidase_M49"/>
    <property type="match status" value="1"/>
</dbReference>
<comment type="catalytic activity">
    <reaction evidence="1">
        <text>Release of an N-terminal dipeptide from a peptide comprising four or more residues, with broad specificity. Also acts on dipeptidyl 2-naphthylamides.</text>
        <dbReference type="EC" id="3.4.14.4"/>
    </reaction>
</comment>
<keyword evidence="6" id="KW-0031">Aminopeptidase</keyword>
<evidence type="ECO:0000256" key="3">
    <source>
        <dbReference type="ARBA" id="ARBA00010200"/>
    </source>
</evidence>
<dbReference type="Proteomes" id="UP000192578">
    <property type="component" value="Unassembled WGS sequence"/>
</dbReference>
<evidence type="ECO:0000256" key="14">
    <source>
        <dbReference type="ARBA" id="ARBA00032119"/>
    </source>
</evidence>
<evidence type="ECO:0000256" key="17">
    <source>
        <dbReference type="SAM" id="SignalP"/>
    </source>
</evidence>
<evidence type="ECO:0000256" key="6">
    <source>
        <dbReference type="ARBA" id="ARBA00022438"/>
    </source>
</evidence>
<sequence>MLELHVRKTMMLHVFIVAASLLDILTTVLGAPEKSKISAKDASIPDDLSAEVNKFGVPRDTPIAFLDGIQAFNNLQPIEKCRVHHISRASWTGALIDLYQTSAESPLIFLLLQNLFRSQEISALKRTATEACKFQQEDWDSLLVYVAAFYDNFGNYFTYGMKKFVPRVSSSKLECLINSTAALAKQAGESASSLQSLWNKTKELIYQLGSRHQSLAFGPGGITTYFSSNCNASDATLVKDFMVSKNVEAWNSRVIKTFDTQTGQPKYEIRFASALATGKAVVVDELKLGVAIEYKGASFTFTRGDFKQLLVRVNQQLTQAKGCLASSLEKQMTDELIRSFRTGSVEAHKNASRFWVKNKNPVIESYIGFIETYQDPDGMRGSFEGWVAVVDKAKTAILTSLVNNAEKFLPLLPWPREFEKDKFLKPDFTDLTVITFGNGGPPAGTDAAINIPNYSEIRQNDGFKNVNLGNMIAATLSAKPLQYLSESDAKLLQSHRKLVFDTIVGLHELLGHGSGKMFHEFANGSFDFDISKLGSVGKFGPVKNWYKPGETFETKFGRLGSTLEECRAETVACYLGLFPQVLSIWGINRTAAEQHSYMLWLEYAIEGLEGLIQYTPETDSWGEAHDQGRFAMLRVMIESGVASVKSLTGADGKPDLLVSLDRKRIPTDGKKAMGEFLLGLNFYRSTGDVEGAKIFYDSYTSLKQPGNEEHIKWHKIVVERKKPRPLVVQPNTVIASDSPSACQTIKGAQQCFFEVHLKNYDGTAEGMIQSYLDRYTDTSLEKDLLDLANTDFKSFWI</sequence>
<dbReference type="GO" id="GO:0046872">
    <property type="term" value="F:metal ion binding"/>
    <property type="evidence" value="ECO:0007669"/>
    <property type="project" value="UniProtKB-KW"/>
</dbReference>
<dbReference type="InterPro" id="IPR005317">
    <property type="entry name" value="Dipeptidyl-peptase3"/>
</dbReference>
<evidence type="ECO:0000256" key="9">
    <source>
        <dbReference type="ARBA" id="ARBA00022723"/>
    </source>
</evidence>
<dbReference type="FunFam" id="3.30.540.30:FF:000001">
    <property type="entry name" value="Dipeptidyl peptidase 3"/>
    <property type="match status" value="1"/>
</dbReference>
<evidence type="ECO:0000256" key="1">
    <source>
        <dbReference type="ARBA" id="ARBA00001336"/>
    </source>
</evidence>
<evidence type="ECO:0000256" key="2">
    <source>
        <dbReference type="ARBA" id="ARBA00004496"/>
    </source>
</evidence>
<dbReference type="PIRSF" id="PIRSF007828">
    <property type="entry name" value="Dipeptidyl-peptidase_III"/>
    <property type="match status" value="1"/>
</dbReference>
<dbReference type="PANTHER" id="PTHR23422">
    <property type="entry name" value="DIPEPTIDYL PEPTIDASE III-RELATED"/>
    <property type="match status" value="1"/>
</dbReference>
<keyword evidence="9 16" id="KW-0479">Metal-binding</keyword>
<dbReference type="Gene3D" id="3.30.540.30">
    <property type="match status" value="3"/>
</dbReference>
<evidence type="ECO:0000256" key="11">
    <source>
        <dbReference type="ARBA" id="ARBA00022833"/>
    </source>
</evidence>
<dbReference type="GO" id="GO:0006508">
    <property type="term" value="P:proteolysis"/>
    <property type="evidence" value="ECO:0007669"/>
    <property type="project" value="UniProtKB-KW"/>
</dbReference>
<feature type="binding site" evidence="16">
    <location>
        <position position="512"/>
    </location>
    <ligand>
        <name>Zn(2+)</name>
        <dbReference type="ChEBI" id="CHEBI:29105"/>
        <note>catalytic</note>
    </ligand>
</feature>
<evidence type="ECO:0000256" key="10">
    <source>
        <dbReference type="ARBA" id="ARBA00022801"/>
    </source>
</evidence>
<dbReference type="OrthoDB" id="4694525at2759"/>
<feature type="binding site" evidence="16">
    <location>
        <position position="565"/>
    </location>
    <ligand>
        <name>Zn(2+)</name>
        <dbReference type="ChEBI" id="CHEBI:29105"/>
        <note>catalytic</note>
    </ligand>
</feature>
<feature type="chain" id="PRO_5012122219" description="Dipeptidyl peptidase 3" evidence="17">
    <location>
        <begin position="31"/>
        <end position="797"/>
    </location>
</feature>
<dbReference type="GO" id="GO:0008239">
    <property type="term" value="F:dipeptidyl-peptidase activity"/>
    <property type="evidence" value="ECO:0007669"/>
    <property type="project" value="UniProtKB-EC"/>
</dbReference>
<keyword evidence="8" id="KW-0645">Protease</keyword>
<dbReference type="GO" id="GO:0004177">
    <property type="term" value="F:aminopeptidase activity"/>
    <property type="evidence" value="ECO:0007669"/>
    <property type="project" value="UniProtKB-KW"/>
</dbReference>
<gene>
    <name evidence="18" type="ORF">BV898_01098</name>
</gene>
<evidence type="ECO:0000313" key="18">
    <source>
        <dbReference type="EMBL" id="OQV25423.1"/>
    </source>
</evidence>
<evidence type="ECO:0000256" key="5">
    <source>
        <dbReference type="ARBA" id="ARBA00014713"/>
    </source>
</evidence>
<evidence type="ECO:0000256" key="12">
    <source>
        <dbReference type="ARBA" id="ARBA00023049"/>
    </source>
</evidence>
<evidence type="ECO:0000256" key="7">
    <source>
        <dbReference type="ARBA" id="ARBA00022490"/>
    </source>
</evidence>
<evidence type="ECO:0000256" key="16">
    <source>
        <dbReference type="PIRSR" id="PIRSR007828-2"/>
    </source>
</evidence>
<keyword evidence="11 16" id="KW-0862">Zinc</keyword>
<dbReference type="EMBL" id="MTYJ01000003">
    <property type="protein sequence ID" value="OQV25423.1"/>
    <property type="molecule type" value="Genomic_DNA"/>
</dbReference>
<feature type="binding site" evidence="16">
    <location>
        <position position="507"/>
    </location>
    <ligand>
        <name>Zn(2+)</name>
        <dbReference type="ChEBI" id="CHEBI:29105"/>
        <note>catalytic</note>
    </ligand>
</feature>
<dbReference type="AlphaFoldDB" id="A0A1W0XD71"/>
<keyword evidence="7" id="KW-0963">Cytoplasm</keyword>
<accession>A0A1W0XD71</accession>
<feature type="active site" evidence="15">
    <location>
        <position position="508"/>
    </location>
</feature>
<dbReference type="EC" id="3.4.14.4" evidence="4"/>
<evidence type="ECO:0000313" key="19">
    <source>
        <dbReference type="Proteomes" id="UP000192578"/>
    </source>
</evidence>
<name>A0A1W0XD71_HYPEX</name>
<comment type="caution">
    <text evidence="18">The sequence shown here is derived from an EMBL/GenBank/DDBJ whole genome shotgun (WGS) entry which is preliminary data.</text>
</comment>
<proteinExistence type="inferred from homology"/>
<keyword evidence="10" id="KW-0378">Hydrolase</keyword>
<evidence type="ECO:0000256" key="8">
    <source>
        <dbReference type="ARBA" id="ARBA00022670"/>
    </source>
</evidence>
<protein>
    <recommendedName>
        <fullName evidence="5">Dipeptidyl peptidase 3</fullName>
        <ecNumber evidence="4">3.4.14.4</ecNumber>
    </recommendedName>
    <alternativeName>
        <fullName evidence="13">Dipeptidyl aminopeptidase III</fullName>
    </alternativeName>
    <alternativeName>
        <fullName evidence="14">Dipeptidyl peptidase III</fullName>
    </alternativeName>
</protein>
<comment type="cofactor">
    <cofactor evidence="16">
        <name>Zn(2+)</name>
        <dbReference type="ChEBI" id="CHEBI:29105"/>
    </cofactor>
    <text evidence="16">Binds 1 zinc ion per subunit.</text>
</comment>
<dbReference type="InterPro" id="IPR039461">
    <property type="entry name" value="Peptidase_M49"/>
</dbReference>
<dbReference type="GO" id="GO:0005737">
    <property type="term" value="C:cytoplasm"/>
    <property type="evidence" value="ECO:0007669"/>
    <property type="project" value="UniProtKB-SubCell"/>
</dbReference>
<dbReference type="PANTHER" id="PTHR23422:SF11">
    <property type="entry name" value="DIPEPTIDYL PEPTIDASE 3"/>
    <property type="match status" value="1"/>
</dbReference>
<reference evidence="19" key="1">
    <citation type="submission" date="2017-01" db="EMBL/GenBank/DDBJ databases">
        <title>Comparative genomics of anhydrobiosis in the tardigrade Hypsibius dujardini.</title>
        <authorList>
            <person name="Yoshida Y."/>
            <person name="Koutsovoulos G."/>
            <person name="Laetsch D."/>
            <person name="Stevens L."/>
            <person name="Kumar S."/>
            <person name="Horikawa D."/>
            <person name="Ishino K."/>
            <person name="Komine S."/>
            <person name="Tomita M."/>
            <person name="Blaxter M."/>
            <person name="Arakawa K."/>
        </authorList>
    </citation>
    <scope>NUCLEOTIDE SEQUENCE [LARGE SCALE GENOMIC DNA]</scope>
    <source>
        <strain evidence="19">Z151</strain>
    </source>
</reference>
<keyword evidence="12" id="KW-0482">Metalloprotease</keyword>
<comment type="subcellular location">
    <subcellularLocation>
        <location evidence="2">Cytoplasm</location>
    </subcellularLocation>
</comment>
<keyword evidence="17" id="KW-0732">Signal</keyword>
<keyword evidence="19" id="KW-1185">Reference proteome</keyword>
<feature type="signal peptide" evidence="17">
    <location>
        <begin position="1"/>
        <end position="30"/>
    </location>
</feature>
<evidence type="ECO:0000256" key="13">
    <source>
        <dbReference type="ARBA" id="ARBA00031288"/>
    </source>
</evidence>
<evidence type="ECO:0000256" key="15">
    <source>
        <dbReference type="PIRSR" id="PIRSR007828-1"/>
    </source>
</evidence>